<evidence type="ECO:0000313" key="1">
    <source>
        <dbReference type="EMBL" id="KZT07390.1"/>
    </source>
</evidence>
<dbReference type="STRING" id="1314785.A0A165EMS7"/>
<dbReference type="Proteomes" id="UP000076871">
    <property type="component" value="Unassembled WGS sequence"/>
</dbReference>
<reference evidence="1 2" key="1">
    <citation type="journal article" date="2016" name="Mol. Biol. Evol.">
        <title>Comparative Genomics of Early-Diverging Mushroom-Forming Fungi Provides Insights into the Origins of Lignocellulose Decay Capabilities.</title>
        <authorList>
            <person name="Nagy L.G."/>
            <person name="Riley R."/>
            <person name="Tritt A."/>
            <person name="Adam C."/>
            <person name="Daum C."/>
            <person name="Floudas D."/>
            <person name="Sun H."/>
            <person name="Yadav J.S."/>
            <person name="Pangilinan J."/>
            <person name="Larsson K.H."/>
            <person name="Matsuura K."/>
            <person name="Barry K."/>
            <person name="Labutti K."/>
            <person name="Kuo R."/>
            <person name="Ohm R.A."/>
            <person name="Bhattacharya S.S."/>
            <person name="Shirouzu T."/>
            <person name="Yoshinaga Y."/>
            <person name="Martin F.M."/>
            <person name="Grigoriev I.V."/>
            <person name="Hibbett D.S."/>
        </authorList>
    </citation>
    <scope>NUCLEOTIDE SEQUENCE [LARGE SCALE GENOMIC DNA]</scope>
    <source>
        <strain evidence="1 2">93-53</strain>
    </source>
</reference>
<proteinExistence type="predicted"/>
<evidence type="ECO:0000313" key="2">
    <source>
        <dbReference type="Proteomes" id="UP000076871"/>
    </source>
</evidence>
<dbReference type="Gene3D" id="3.80.10.10">
    <property type="entry name" value="Ribonuclease Inhibitor"/>
    <property type="match status" value="1"/>
</dbReference>
<organism evidence="1 2">
    <name type="scientific">Laetiporus sulphureus 93-53</name>
    <dbReference type="NCBI Taxonomy" id="1314785"/>
    <lineage>
        <taxon>Eukaryota</taxon>
        <taxon>Fungi</taxon>
        <taxon>Dikarya</taxon>
        <taxon>Basidiomycota</taxon>
        <taxon>Agaricomycotina</taxon>
        <taxon>Agaricomycetes</taxon>
        <taxon>Polyporales</taxon>
        <taxon>Laetiporus</taxon>
    </lineage>
</organism>
<dbReference type="InterPro" id="IPR032675">
    <property type="entry name" value="LRR_dom_sf"/>
</dbReference>
<dbReference type="GeneID" id="63818226"/>
<name>A0A165EMS7_9APHY</name>
<dbReference type="InParanoid" id="A0A165EMS7"/>
<dbReference type="SUPFAM" id="SSF52047">
    <property type="entry name" value="RNI-like"/>
    <property type="match status" value="1"/>
</dbReference>
<sequence>MESNSPPNNVVAVASLPSSRVSHIEELIRMIMWSLYDQGGRKSLLNFALACKAFCDMGLDILWAEQDSMVPLLSLVNNWQWDKTSIESTGQTIYELCHFGDPPWDFGSWPDYARRIKSFTWNSRFGIGIDETTLRGFMTLIPEGVQYWPNLRHLTVRDGSHSFQDALDTPIVIPRTLRSITLKAQVPECLREVFKELYHVCQDLQSLSVTSDLFSGASNFIWDSEENEVRLQAYTWLYRSLLRNNLVRFVCGTSLIEHFVLVLGEMTNLKEMDVIIDGKLKPLSEHALSVDYFPILEDLTVQFYRLDDTSHRFLTMISSTRLVKLSLIISEVHERKLSNCVKALAQFGALRHLHLVLIDDERRNPPPYITQKTLNPILTLSNLRSLKLRMPCLLIGMSGYDEIVRALPHLEDLRILDYDLSTYTDPPAYHSLKDIAEHSPNLLKLFVPVDDSSVPRLPPSFRSTSRVNKIYLYQPVVRGREAPRPVVSDYLAALFPEAPRESVEVINPNILKNGYVR</sequence>
<dbReference type="EMBL" id="KV427619">
    <property type="protein sequence ID" value="KZT07390.1"/>
    <property type="molecule type" value="Genomic_DNA"/>
</dbReference>
<accession>A0A165EMS7</accession>
<keyword evidence="2" id="KW-1185">Reference proteome</keyword>
<protein>
    <recommendedName>
        <fullName evidence="3">F-box domain-containing protein</fullName>
    </recommendedName>
</protein>
<dbReference type="AlphaFoldDB" id="A0A165EMS7"/>
<dbReference type="RefSeq" id="XP_040765130.1">
    <property type="nucleotide sequence ID" value="XM_040901194.1"/>
</dbReference>
<gene>
    <name evidence="1" type="ORF">LAESUDRAFT_109056</name>
</gene>
<dbReference type="OrthoDB" id="3543113at2759"/>
<evidence type="ECO:0008006" key="3">
    <source>
        <dbReference type="Google" id="ProtNLM"/>
    </source>
</evidence>